<dbReference type="PROSITE" id="PS51449">
    <property type="entry name" value="MTTASE_N"/>
    <property type="match status" value="1"/>
</dbReference>
<evidence type="ECO:0000256" key="1">
    <source>
        <dbReference type="ARBA" id="ARBA00003234"/>
    </source>
</evidence>
<dbReference type="RefSeq" id="WP_201311267.1">
    <property type="nucleotide sequence ID" value="NZ_BLYI01000043.1"/>
</dbReference>
<feature type="domain" description="Radical SAM core" evidence="14">
    <location>
        <begin position="173"/>
        <end position="403"/>
    </location>
</feature>
<protein>
    <recommendedName>
        <fullName evidence="10 11">tRNA-2-methylthio-N(6)-dimethylallyladenosine synthase</fullName>
        <ecNumber evidence="10 11">2.8.4.3</ecNumber>
    </recommendedName>
    <alternativeName>
        <fullName evidence="11">(Dimethylallyl)adenosine tRNA methylthiotransferase MiaB</fullName>
    </alternativeName>
    <alternativeName>
        <fullName evidence="11">tRNA-i(6)A37 methylthiotransferase</fullName>
    </alternativeName>
</protein>
<feature type="binding site" evidence="11">
    <location>
        <position position="194"/>
    </location>
    <ligand>
        <name>[4Fe-4S] cluster</name>
        <dbReference type="ChEBI" id="CHEBI:49883"/>
        <label>2</label>
        <note>4Fe-4S-S-AdoMet</note>
    </ligand>
</feature>
<dbReference type="GO" id="GO:0005829">
    <property type="term" value="C:cytosol"/>
    <property type="evidence" value="ECO:0007669"/>
    <property type="project" value="TreeGrafter"/>
</dbReference>
<evidence type="ECO:0000256" key="3">
    <source>
        <dbReference type="ARBA" id="ARBA00022490"/>
    </source>
</evidence>
<dbReference type="InterPro" id="IPR013848">
    <property type="entry name" value="Methylthiotransferase_N"/>
</dbReference>
<feature type="domain" description="MTTase N-terminal" evidence="13">
    <location>
        <begin position="33"/>
        <end position="150"/>
    </location>
</feature>
<dbReference type="SFLD" id="SFLDS00029">
    <property type="entry name" value="Radical_SAM"/>
    <property type="match status" value="1"/>
</dbReference>
<dbReference type="PROSITE" id="PS01278">
    <property type="entry name" value="MTTASE_RADICAL"/>
    <property type="match status" value="1"/>
</dbReference>
<dbReference type="Pfam" id="PF01938">
    <property type="entry name" value="TRAM"/>
    <property type="match status" value="1"/>
</dbReference>
<dbReference type="EMBL" id="BLYI01000043">
    <property type="protein sequence ID" value="GFO85564.1"/>
    <property type="molecule type" value="Genomic_DNA"/>
</dbReference>
<evidence type="ECO:0000259" key="13">
    <source>
        <dbReference type="PROSITE" id="PS51449"/>
    </source>
</evidence>
<evidence type="ECO:0000256" key="8">
    <source>
        <dbReference type="ARBA" id="ARBA00023004"/>
    </source>
</evidence>
<evidence type="ECO:0000256" key="7">
    <source>
        <dbReference type="ARBA" id="ARBA00022723"/>
    </source>
</evidence>
<dbReference type="EC" id="2.8.4.3" evidence="10 11"/>
<dbReference type="PANTHER" id="PTHR43020:SF2">
    <property type="entry name" value="MITOCHONDRIAL TRNA METHYLTHIOTRANSFERASE CDK5RAP1"/>
    <property type="match status" value="1"/>
</dbReference>
<feature type="binding site" evidence="11">
    <location>
        <position position="77"/>
    </location>
    <ligand>
        <name>[4Fe-4S] cluster</name>
        <dbReference type="ChEBI" id="CHEBI:49883"/>
        <label>1</label>
    </ligand>
</feature>
<feature type="binding site" evidence="11">
    <location>
        <position position="187"/>
    </location>
    <ligand>
        <name>[4Fe-4S] cluster</name>
        <dbReference type="ChEBI" id="CHEBI:49883"/>
        <label>2</label>
        <note>4Fe-4S-S-AdoMet</note>
    </ligand>
</feature>
<keyword evidence="7 11" id="KW-0479">Metal-binding</keyword>
<organism evidence="15 16">
    <name type="scientific">Anaerostipes butyraticus</name>
    <dbReference type="NCBI Taxonomy" id="645466"/>
    <lineage>
        <taxon>Bacteria</taxon>
        <taxon>Bacillati</taxon>
        <taxon>Bacillota</taxon>
        <taxon>Clostridia</taxon>
        <taxon>Lachnospirales</taxon>
        <taxon>Lachnospiraceae</taxon>
        <taxon>Anaerostipes</taxon>
    </lineage>
</organism>
<dbReference type="NCBIfam" id="TIGR00089">
    <property type="entry name" value="MiaB/RimO family radical SAM methylthiotransferase"/>
    <property type="match status" value="1"/>
</dbReference>
<feature type="binding site" evidence="11">
    <location>
        <position position="42"/>
    </location>
    <ligand>
        <name>[4Fe-4S] cluster</name>
        <dbReference type="ChEBI" id="CHEBI:49883"/>
        <label>1</label>
    </ligand>
</feature>
<dbReference type="SFLD" id="SFLDG01061">
    <property type="entry name" value="methylthiotransferase"/>
    <property type="match status" value="1"/>
</dbReference>
<dbReference type="InterPro" id="IPR023404">
    <property type="entry name" value="rSAM_horseshoe"/>
</dbReference>
<dbReference type="InterPro" id="IPR058240">
    <property type="entry name" value="rSAM_sf"/>
</dbReference>
<dbReference type="SMART" id="SM00729">
    <property type="entry name" value="Elp3"/>
    <property type="match status" value="1"/>
</dbReference>
<evidence type="ECO:0000313" key="16">
    <source>
        <dbReference type="Proteomes" id="UP000613208"/>
    </source>
</evidence>
<comment type="subunit">
    <text evidence="11">Monomer.</text>
</comment>
<dbReference type="HAMAP" id="MF_01864">
    <property type="entry name" value="tRNA_metthiotr_MiaB"/>
    <property type="match status" value="1"/>
</dbReference>
<proteinExistence type="inferred from homology"/>
<feature type="binding site" evidence="11">
    <location>
        <position position="191"/>
    </location>
    <ligand>
        <name>[4Fe-4S] cluster</name>
        <dbReference type="ChEBI" id="CHEBI:49883"/>
        <label>2</label>
        <note>4Fe-4S-S-AdoMet</note>
    </ligand>
</feature>
<dbReference type="SUPFAM" id="SSF102114">
    <property type="entry name" value="Radical SAM enzymes"/>
    <property type="match status" value="1"/>
</dbReference>
<dbReference type="InterPro" id="IPR005839">
    <property type="entry name" value="Methylthiotransferase"/>
</dbReference>
<dbReference type="Gene3D" id="3.40.50.12160">
    <property type="entry name" value="Methylthiotransferase, N-terminal domain"/>
    <property type="match status" value="1"/>
</dbReference>
<sequence length="470" mass="54122">MERTRTESEKQYEYMEQMKQWVEKQSQKLGRPLTCHCTTFGCQMNEKDSEKLLGILETMGYQEIDSEEADFLLFNTCTVRENANTKLYGHLGQVKKMKERNPHMMIGLCGCMMQEPHVIEKIKESYPFVDIIFGTHNIFKLAELLKNRVDSGSMIVDIWKDTDQIVEDLPSDRKFSFKCGVNIMYGCNNFCSYCIVPYVRGRERSRKPEDILKEIRQVVSEGVKEVMLLGQNVNSYGKTLENPMTFAQLLKEVEKIDGLERIRFMTPHPKDLSDELIEVMAESDKICSHMHLPMQSGSTRLLKKMNRHYTKEQYLELAQKIKDRIPGVSFTTDIIVGFPGETEEDFEDTLDVVKKVGFDSAFTYVYSKRTGTPAAAMEDQVPPEVVKERFPRLLALLKETAAENCRKKLGAVERVLIEEVNTHEEGMVTGRLENNLLVHFKGNRDQIGTMANVRITEEKGFYYMGEQVNG</sequence>
<dbReference type="NCBIfam" id="TIGR01574">
    <property type="entry name" value="miaB-methiolase"/>
    <property type="match status" value="1"/>
</dbReference>
<dbReference type="AlphaFoldDB" id="A0A916Q6Z8"/>
<dbReference type="PROSITE" id="PS51918">
    <property type="entry name" value="RADICAL_SAM"/>
    <property type="match status" value="1"/>
</dbReference>
<dbReference type="FunFam" id="3.40.50.12160:FF:000006">
    <property type="entry name" value="tRNA-2-methylthio-N(6)-dimethylallyladenosine synthase"/>
    <property type="match status" value="1"/>
</dbReference>
<comment type="caution">
    <text evidence="15">The sequence shown here is derived from an EMBL/GenBank/DDBJ whole genome shotgun (WGS) entry which is preliminary data.</text>
</comment>
<evidence type="ECO:0000259" key="12">
    <source>
        <dbReference type="PROSITE" id="PS50926"/>
    </source>
</evidence>
<dbReference type="SFLD" id="SFLDF00273">
    <property type="entry name" value="(dimethylallyl)adenosine_tRNA"/>
    <property type="match status" value="1"/>
</dbReference>
<evidence type="ECO:0000259" key="14">
    <source>
        <dbReference type="PROSITE" id="PS51918"/>
    </source>
</evidence>
<comment type="cofactor">
    <cofactor evidence="11">
        <name>[4Fe-4S] cluster</name>
        <dbReference type="ChEBI" id="CHEBI:49883"/>
    </cofactor>
    <text evidence="11">Binds 2 [4Fe-4S] clusters. One cluster is coordinated with 3 cysteines and an exchangeable S-adenosyl-L-methionine.</text>
</comment>
<dbReference type="InterPro" id="IPR038135">
    <property type="entry name" value="Methylthiotransferase_N_sf"/>
</dbReference>
<reference evidence="15" key="1">
    <citation type="submission" date="2020-06" db="EMBL/GenBank/DDBJ databases">
        <title>Characterization of fructooligosaccharide metabolism and fructooligosaccharide-degrading enzymes in human commensal butyrate producers.</title>
        <authorList>
            <person name="Tanno H."/>
            <person name="Fujii T."/>
            <person name="Hirano K."/>
            <person name="Maeno S."/>
            <person name="Tonozuka T."/>
            <person name="Sakamoto M."/>
            <person name="Ohkuma M."/>
            <person name="Tochio T."/>
            <person name="Endo A."/>
        </authorList>
    </citation>
    <scope>NUCLEOTIDE SEQUENCE</scope>
    <source>
        <strain evidence="15">JCM 17466</strain>
    </source>
</reference>
<evidence type="ECO:0000256" key="2">
    <source>
        <dbReference type="ARBA" id="ARBA00022485"/>
    </source>
</evidence>
<dbReference type="PROSITE" id="PS50926">
    <property type="entry name" value="TRAM"/>
    <property type="match status" value="1"/>
</dbReference>
<dbReference type="Proteomes" id="UP000613208">
    <property type="component" value="Unassembled WGS sequence"/>
</dbReference>
<dbReference type="CDD" id="cd01335">
    <property type="entry name" value="Radical_SAM"/>
    <property type="match status" value="1"/>
</dbReference>
<gene>
    <name evidence="11 15" type="primary">miaB</name>
    <name evidence="15" type="ORF">ANBU17_19110</name>
</gene>
<evidence type="ECO:0000313" key="15">
    <source>
        <dbReference type="EMBL" id="GFO85564.1"/>
    </source>
</evidence>
<accession>A0A916Q6Z8</accession>
<dbReference type="Pfam" id="PF04055">
    <property type="entry name" value="Radical_SAM"/>
    <property type="match status" value="1"/>
</dbReference>
<dbReference type="InterPro" id="IPR006638">
    <property type="entry name" value="Elp3/MiaA/NifB-like_rSAM"/>
</dbReference>
<feature type="domain" description="TRAM" evidence="12">
    <location>
        <begin position="406"/>
        <end position="469"/>
    </location>
</feature>
<dbReference type="InterPro" id="IPR007197">
    <property type="entry name" value="rSAM"/>
</dbReference>
<dbReference type="GO" id="GO:0035597">
    <property type="term" value="F:tRNA-2-methylthio-N(6)-dimethylallyladenosine(37) synthase activity"/>
    <property type="evidence" value="ECO:0007669"/>
    <property type="project" value="UniProtKB-EC"/>
</dbReference>
<dbReference type="InterPro" id="IPR002792">
    <property type="entry name" value="TRAM_dom"/>
</dbReference>
<evidence type="ECO:0000256" key="11">
    <source>
        <dbReference type="HAMAP-Rule" id="MF_01864"/>
    </source>
</evidence>
<keyword evidence="8 11" id="KW-0408">Iron</keyword>
<keyword evidence="5 11" id="KW-0949">S-adenosyl-L-methionine</keyword>
<keyword evidence="3 11" id="KW-0963">Cytoplasm</keyword>
<evidence type="ECO:0000256" key="10">
    <source>
        <dbReference type="ARBA" id="ARBA00033765"/>
    </source>
</evidence>
<keyword evidence="6 11" id="KW-0819">tRNA processing</keyword>
<comment type="function">
    <text evidence="1 11">Catalyzes the methylthiolation of N6-(dimethylallyl)adenosine (i(6)A), leading to the formation of 2-methylthio-N6-(dimethylallyl)adenosine (ms(2)i(6)A) at position 37 in tRNAs that read codons beginning with uridine.</text>
</comment>
<comment type="catalytic activity">
    <reaction evidence="11">
        <text>N(6)-dimethylallyladenosine(37) in tRNA + (sulfur carrier)-SH + AH2 + 2 S-adenosyl-L-methionine = 2-methylsulfanyl-N(6)-dimethylallyladenosine(37) in tRNA + (sulfur carrier)-H + 5'-deoxyadenosine + L-methionine + A + S-adenosyl-L-homocysteine + 2 H(+)</text>
        <dbReference type="Rhea" id="RHEA:37067"/>
        <dbReference type="Rhea" id="RHEA-COMP:10375"/>
        <dbReference type="Rhea" id="RHEA-COMP:10376"/>
        <dbReference type="Rhea" id="RHEA-COMP:14737"/>
        <dbReference type="Rhea" id="RHEA-COMP:14739"/>
        <dbReference type="ChEBI" id="CHEBI:13193"/>
        <dbReference type="ChEBI" id="CHEBI:15378"/>
        <dbReference type="ChEBI" id="CHEBI:17319"/>
        <dbReference type="ChEBI" id="CHEBI:17499"/>
        <dbReference type="ChEBI" id="CHEBI:29917"/>
        <dbReference type="ChEBI" id="CHEBI:57844"/>
        <dbReference type="ChEBI" id="CHEBI:57856"/>
        <dbReference type="ChEBI" id="CHEBI:59789"/>
        <dbReference type="ChEBI" id="CHEBI:64428"/>
        <dbReference type="ChEBI" id="CHEBI:74415"/>
        <dbReference type="ChEBI" id="CHEBI:74417"/>
        <dbReference type="EC" id="2.8.4.3"/>
    </reaction>
</comment>
<evidence type="ECO:0000256" key="9">
    <source>
        <dbReference type="ARBA" id="ARBA00023014"/>
    </source>
</evidence>
<dbReference type="Pfam" id="PF00919">
    <property type="entry name" value="UPF0004"/>
    <property type="match status" value="1"/>
</dbReference>
<evidence type="ECO:0000256" key="4">
    <source>
        <dbReference type="ARBA" id="ARBA00022679"/>
    </source>
</evidence>
<name>A0A916Q6Z8_9FIRM</name>
<keyword evidence="4 11" id="KW-0808">Transferase</keyword>
<comment type="similarity">
    <text evidence="11">Belongs to the methylthiotransferase family. MiaB subfamily.</text>
</comment>
<dbReference type="PANTHER" id="PTHR43020">
    <property type="entry name" value="CDK5 REGULATORY SUBUNIT-ASSOCIATED PROTEIN 1"/>
    <property type="match status" value="1"/>
</dbReference>
<dbReference type="SFLD" id="SFLDG01082">
    <property type="entry name" value="B12-binding_domain_containing"/>
    <property type="match status" value="1"/>
</dbReference>
<dbReference type="Gene3D" id="3.80.30.20">
    <property type="entry name" value="tm_1862 like domain"/>
    <property type="match status" value="1"/>
</dbReference>
<evidence type="ECO:0000256" key="6">
    <source>
        <dbReference type="ARBA" id="ARBA00022694"/>
    </source>
</evidence>
<evidence type="ECO:0000256" key="5">
    <source>
        <dbReference type="ARBA" id="ARBA00022691"/>
    </source>
</evidence>
<feature type="binding site" evidence="11">
    <location>
        <position position="111"/>
    </location>
    <ligand>
        <name>[4Fe-4S] cluster</name>
        <dbReference type="ChEBI" id="CHEBI:49883"/>
        <label>1</label>
    </ligand>
</feature>
<keyword evidence="16" id="KW-1185">Reference proteome</keyword>
<keyword evidence="2 11" id="KW-0004">4Fe-4S</keyword>
<dbReference type="InterPro" id="IPR020612">
    <property type="entry name" value="Methylthiotransferase_CS"/>
</dbReference>
<comment type="subcellular location">
    <subcellularLocation>
        <location evidence="11">Cytoplasm</location>
    </subcellularLocation>
</comment>
<dbReference type="GO" id="GO:0046872">
    <property type="term" value="F:metal ion binding"/>
    <property type="evidence" value="ECO:0007669"/>
    <property type="project" value="UniProtKB-KW"/>
</dbReference>
<keyword evidence="9 11" id="KW-0411">Iron-sulfur</keyword>
<dbReference type="GO" id="GO:0051539">
    <property type="term" value="F:4 iron, 4 sulfur cluster binding"/>
    <property type="evidence" value="ECO:0007669"/>
    <property type="project" value="UniProtKB-UniRule"/>
</dbReference>
<dbReference type="InterPro" id="IPR006463">
    <property type="entry name" value="MiaB_methiolase"/>
</dbReference>
<dbReference type="FunFam" id="3.80.30.20:FF:000001">
    <property type="entry name" value="tRNA-2-methylthio-N(6)-dimethylallyladenosine synthase 2"/>
    <property type="match status" value="1"/>
</dbReference>